<dbReference type="Proteomes" id="UP001165190">
    <property type="component" value="Unassembled WGS sequence"/>
</dbReference>
<reference evidence="2" key="1">
    <citation type="submission" date="2023-05" db="EMBL/GenBank/DDBJ databases">
        <title>Genome and transcriptome analyses reveal genes involved in the formation of fine ridges on petal epidermal cells in Hibiscus trionum.</title>
        <authorList>
            <person name="Koshimizu S."/>
            <person name="Masuda S."/>
            <person name="Ishii T."/>
            <person name="Shirasu K."/>
            <person name="Hoshino A."/>
            <person name="Arita M."/>
        </authorList>
    </citation>
    <scope>NUCLEOTIDE SEQUENCE</scope>
    <source>
        <strain evidence="2">Hamamatsu line</strain>
    </source>
</reference>
<feature type="region of interest" description="Disordered" evidence="1">
    <location>
        <begin position="19"/>
        <end position="55"/>
    </location>
</feature>
<evidence type="ECO:0000256" key="1">
    <source>
        <dbReference type="SAM" id="MobiDB-lite"/>
    </source>
</evidence>
<organism evidence="2 3">
    <name type="scientific">Hibiscus trionum</name>
    <name type="common">Flower of an hour</name>
    <dbReference type="NCBI Taxonomy" id="183268"/>
    <lineage>
        <taxon>Eukaryota</taxon>
        <taxon>Viridiplantae</taxon>
        <taxon>Streptophyta</taxon>
        <taxon>Embryophyta</taxon>
        <taxon>Tracheophyta</taxon>
        <taxon>Spermatophyta</taxon>
        <taxon>Magnoliopsida</taxon>
        <taxon>eudicotyledons</taxon>
        <taxon>Gunneridae</taxon>
        <taxon>Pentapetalae</taxon>
        <taxon>rosids</taxon>
        <taxon>malvids</taxon>
        <taxon>Malvales</taxon>
        <taxon>Malvaceae</taxon>
        <taxon>Malvoideae</taxon>
        <taxon>Hibiscus</taxon>
    </lineage>
</organism>
<sequence>MRGAKAKLNFPHLIGSSAREPIRVGSRRRSLHPPASATSPKRGRSTAAGNSTATAEIPAGNASFAAPMEGIQLSSWIPRDRFWIF</sequence>
<dbReference type="AlphaFoldDB" id="A0A9W7LSS1"/>
<name>A0A9W7LSS1_HIBTR</name>
<accession>A0A9W7LSS1</accession>
<evidence type="ECO:0000313" key="3">
    <source>
        <dbReference type="Proteomes" id="UP001165190"/>
    </source>
</evidence>
<comment type="caution">
    <text evidence="2">The sequence shown here is derived from an EMBL/GenBank/DDBJ whole genome shotgun (WGS) entry which is preliminary data.</text>
</comment>
<evidence type="ECO:0000313" key="2">
    <source>
        <dbReference type="EMBL" id="GMI75814.1"/>
    </source>
</evidence>
<protein>
    <recommendedName>
        <fullName evidence="4">AP2/ERF domain-containing protein</fullName>
    </recommendedName>
</protein>
<evidence type="ECO:0008006" key="4">
    <source>
        <dbReference type="Google" id="ProtNLM"/>
    </source>
</evidence>
<dbReference type="EMBL" id="BSYR01000012">
    <property type="protein sequence ID" value="GMI75814.1"/>
    <property type="molecule type" value="Genomic_DNA"/>
</dbReference>
<proteinExistence type="predicted"/>
<gene>
    <name evidence="2" type="ORF">HRI_001250700</name>
</gene>
<keyword evidence="3" id="KW-1185">Reference proteome</keyword>